<dbReference type="InterPro" id="IPR011050">
    <property type="entry name" value="Pectin_lyase_fold/virulence"/>
</dbReference>
<proteinExistence type="predicted"/>
<sequence>MKRYLLTFLLLIALTAAKADIVLYVAPDGDNNNAGTLEKPLKSIEFALQKAKELKRTQADEAIKIFLRAGEYPFTRTARIDKALSGTPNKPTLIAAYQNEKVVFTGAIKLQGSDFSPVRDSKVRGYLHKDAASKILTAKIDPSLGTIDNDLFPHGFGYSPEELSTASSMLFIDNQAFELGRWPNAGEPIVKIGEVLDKGSIARYGKVDNPWGAKFKFHDAIKNWKQKDNIWIYGYFAYGYSDDNVRIKEIDHKNKLITTDHPHIYGFHASADTSDWGLKHSHKIRGFHFYNILEEVDQPGEYYLDRQANQLYIHPSAPINAQSDIRLTQFAEPFLMVEGANYINIQHIDFKYARGLGIYLGYVSHINIQNCRFENLGGRAISLGDTYPSKQKIETENQNFNSYVKVENCYINNMGSGGIYINGGDSRALVSGNNLVQNCEISNFNLFNKTYAPAIRVTGVGHTVRHCYIHSAPHMAIAFQGNQLLFEYNKIANVCQNASDMGAIYTGRNQAEQQNTIRYNYFENVYKDEENRVCAVYLDDGTVGHQVYGNIFNRCGNPTDKGSFGAVHVNGGYNNYFSNNIFINCKQALGNSPWTNEKWKTDLMATDLQNKLTQRVDIRSEAYQDAYPDLHSILDTSITPMRYNYTDNNIAFLCGNFAAGNFINSNMIFLKDSEKADPFVDYKNKNFNLKDSIRIKEVLPNFKTIPWDRIGLVE</sequence>
<keyword evidence="4" id="KW-1185">Reference proteome</keyword>
<evidence type="ECO:0000313" key="4">
    <source>
        <dbReference type="Proteomes" id="UP000326921"/>
    </source>
</evidence>
<feature type="domain" description="Right handed beta helix" evidence="2">
    <location>
        <begin position="401"/>
        <end position="582"/>
    </location>
</feature>
<organism evidence="3 4">
    <name type="scientific">Sphingobacterium zhuxiongii</name>
    <dbReference type="NCBI Taxonomy" id="2662364"/>
    <lineage>
        <taxon>Bacteria</taxon>
        <taxon>Pseudomonadati</taxon>
        <taxon>Bacteroidota</taxon>
        <taxon>Sphingobacteriia</taxon>
        <taxon>Sphingobacteriales</taxon>
        <taxon>Sphingobacteriaceae</taxon>
        <taxon>Sphingobacterium</taxon>
    </lineage>
</organism>
<reference evidence="3 4" key="1">
    <citation type="submission" date="2019-10" db="EMBL/GenBank/DDBJ databases">
        <authorList>
            <person name="Dong K."/>
        </authorList>
    </citation>
    <scope>NUCLEOTIDE SEQUENCE [LARGE SCALE GENOMIC DNA]</scope>
    <source>
        <strain evidence="4">dk4302</strain>
    </source>
</reference>
<protein>
    <recommendedName>
        <fullName evidence="2">Right handed beta helix domain-containing protein</fullName>
    </recommendedName>
</protein>
<evidence type="ECO:0000259" key="2">
    <source>
        <dbReference type="Pfam" id="PF13229"/>
    </source>
</evidence>
<dbReference type="AlphaFoldDB" id="A0A5Q0Q967"/>
<dbReference type="Pfam" id="PF13229">
    <property type="entry name" value="Beta_helix"/>
    <property type="match status" value="1"/>
</dbReference>
<dbReference type="InterPro" id="IPR012334">
    <property type="entry name" value="Pectin_lyas_fold"/>
</dbReference>
<dbReference type="PANTHER" id="PTHR36453:SF1">
    <property type="entry name" value="RIGHT HANDED BETA HELIX DOMAIN-CONTAINING PROTEIN"/>
    <property type="match status" value="1"/>
</dbReference>
<dbReference type="SUPFAM" id="SSF51126">
    <property type="entry name" value="Pectin lyase-like"/>
    <property type="match status" value="2"/>
</dbReference>
<accession>A0A5Q0Q967</accession>
<dbReference type="PANTHER" id="PTHR36453">
    <property type="entry name" value="SECRETED PROTEIN-RELATED"/>
    <property type="match status" value="1"/>
</dbReference>
<dbReference type="RefSeq" id="WP_153511477.1">
    <property type="nucleotide sequence ID" value="NZ_CP045652.1"/>
</dbReference>
<name>A0A5Q0Q967_9SPHI</name>
<evidence type="ECO:0000256" key="1">
    <source>
        <dbReference type="SAM" id="SignalP"/>
    </source>
</evidence>
<dbReference type="Gene3D" id="2.160.20.10">
    <property type="entry name" value="Single-stranded right-handed beta-helix, Pectin lyase-like"/>
    <property type="match status" value="2"/>
</dbReference>
<gene>
    <name evidence="3" type="ORF">GFH32_09945</name>
</gene>
<dbReference type="EMBL" id="CP045652">
    <property type="protein sequence ID" value="QGA26627.1"/>
    <property type="molecule type" value="Genomic_DNA"/>
</dbReference>
<dbReference type="KEGG" id="sphe:GFH32_09945"/>
<dbReference type="InterPro" id="IPR039448">
    <property type="entry name" value="Beta_helix"/>
</dbReference>
<evidence type="ECO:0000313" key="3">
    <source>
        <dbReference type="EMBL" id="QGA26627.1"/>
    </source>
</evidence>
<feature type="signal peptide" evidence="1">
    <location>
        <begin position="1"/>
        <end position="19"/>
    </location>
</feature>
<dbReference type="SMART" id="SM00710">
    <property type="entry name" value="PbH1"/>
    <property type="match status" value="6"/>
</dbReference>
<dbReference type="InterPro" id="IPR006626">
    <property type="entry name" value="PbH1"/>
</dbReference>
<dbReference type="Proteomes" id="UP000326921">
    <property type="component" value="Chromosome"/>
</dbReference>
<keyword evidence="1" id="KW-0732">Signal</keyword>
<feature type="chain" id="PRO_5025062656" description="Right handed beta helix domain-containing protein" evidence="1">
    <location>
        <begin position="20"/>
        <end position="714"/>
    </location>
</feature>